<accession>A0ABP9FBL3</accession>
<dbReference type="EMBL" id="BAABJZ010000099">
    <property type="protein sequence ID" value="GAA4897899.1"/>
    <property type="molecule type" value="Genomic_DNA"/>
</dbReference>
<gene>
    <name evidence="1" type="ORF">GCM10023333_34060</name>
</gene>
<evidence type="ECO:0000313" key="2">
    <source>
        <dbReference type="Proteomes" id="UP001499988"/>
    </source>
</evidence>
<proteinExistence type="predicted"/>
<keyword evidence="2" id="KW-1185">Reference proteome</keyword>
<evidence type="ECO:0000313" key="1">
    <source>
        <dbReference type="EMBL" id="GAA4897899.1"/>
    </source>
</evidence>
<name>A0ABP9FBL3_9GAMM</name>
<protein>
    <submittedName>
        <fullName evidence="1">Uncharacterized protein</fullName>
    </submittedName>
</protein>
<reference evidence="2" key="1">
    <citation type="journal article" date="2019" name="Int. J. Syst. Evol. Microbiol.">
        <title>The Global Catalogue of Microorganisms (GCM) 10K type strain sequencing project: providing services to taxonomists for standard genome sequencing and annotation.</title>
        <authorList>
            <consortium name="The Broad Institute Genomics Platform"/>
            <consortium name="The Broad Institute Genome Sequencing Center for Infectious Disease"/>
            <person name="Wu L."/>
            <person name="Ma J."/>
        </authorList>
    </citation>
    <scope>NUCLEOTIDE SEQUENCE [LARGE SCALE GENOMIC DNA]</scope>
    <source>
        <strain evidence="2">JCM 18401</strain>
    </source>
</reference>
<sequence length="142" mass="16280">MAQAAGFRIGPAQIWQQLKGQSGKRSHLHFILQLYKGKPVPSWQQREQLYIYEDEVGRRLPHALLTRLLEGMEDGLVIDPFMQDHSIASSTLQTGLRFSGAHADPELRHELRKELENQTNAFELMRQAPVRPEKDGMQLPLI</sequence>
<organism evidence="1 2">
    <name type="scientific">Ferrimonas pelagia</name>
    <dbReference type="NCBI Taxonomy" id="1177826"/>
    <lineage>
        <taxon>Bacteria</taxon>
        <taxon>Pseudomonadati</taxon>
        <taxon>Pseudomonadota</taxon>
        <taxon>Gammaproteobacteria</taxon>
        <taxon>Alteromonadales</taxon>
        <taxon>Ferrimonadaceae</taxon>
        <taxon>Ferrimonas</taxon>
    </lineage>
</organism>
<dbReference type="Proteomes" id="UP001499988">
    <property type="component" value="Unassembled WGS sequence"/>
</dbReference>
<comment type="caution">
    <text evidence="1">The sequence shown here is derived from an EMBL/GenBank/DDBJ whole genome shotgun (WGS) entry which is preliminary data.</text>
</comment>